<dbReference type="Proteomes" id="UP001217754">
    <property type="component" value="Chromosome 1"/>
</dbReference>
<protein>
    <submittedName>
        <fullName evidence="5">Ran GAP Rna1</fullName>
    </submittedName>
</protein>
<keyword evidence="2" id="KW-0433">Leucine-rich repeat</keyword>
<dbReference type="GO" id="GO:0005829">
    <property type="term" value="C:cytosol"/>
    <property type="evidence" value="ECO:0007669"/>
    <property type="project" value="TreeGrafter"/>
</dbReference>
<dbReference type="GO" id="GO:0005634">
    <property type="term" value="C:nucleus"/>
    <property type="evidence" value="ECO:0007669"/>
    <property type="project" value="TreeGrafter"/>
</dbReference>
<dbReference type="GO" id="GO:0031267">
    <property type="term" value="F:small GTPase binding"/>
    <property type="evidence" value="ECO:0007669"/>
    <property type="project" value="TreeGrafter"/>
</dbReference>
<evidence type="ECO:0000256" key="1">
    <source>
        <dbReference type="ARBA" id="ARBA00022468"/>
    </source>
</evidence>
<sequence>MTDATASAAGVYDLVGKNLKLNTKEDIAPYLAELNKIEPLTEVHFGGNTFGVGACVALAETLRTKTSLKVADFADIFTGRLITEIPDALRALCDALVDHTSLEEINLSDNAFGGRSAEPMVNFLTHNHSFKTLKLSNNGLGVTGGTIVADALYAAAQELEKQGKKSELRSVICGRNRLENGSAGAWARAFAAHGGLREVRLYQNGIRMEGVEALCQGLSKCADLEVLDLQDNTATLRGSRAVAAALPSWPKLRVLNLSDCLLKSKGGLLLFDALHQGHGKQLEVLQVQYCDLNRDALHKLGNAIELHLENLTQLEINGNFADEEDECISKITASLAKWGNDDALDELDEMDPDGEEEEEDELEEEDEEAENAETGEKPDAAADALADELSKTHINK</sequence>
<keyword evidence="1" id="KW-0343">GTPase activation</keyword>
<dbReference type="GeneID" id="85224285"/>
<dbReference type="SMART" id="SM00368">
    <property type="entry name" value="LRR_RI"/>
    <property type="match status" value="7"/>
</dbReference>
<dbReference type="PANTHER" id="PTHR24113:SF12">
    <property type="entry name" value="RAN GTPASE-ACTIVATING PROTEIN 1"/>
    <property type="match status" value="1"/>
</dbReference>
<evidence type="ECO:0000256" key="2">
    <source>
        <dbReference type="ARBA" id="ARBA00022614"/>
    </source>
</evidence>
<dbReference type="Pfam" id="PF13516">
    <property type="entry name" value="LRR_6"/>
    <property type="match status" value="2"/>
</dbReference>
<evidence type="ECO:0000313" key="5">
    <source>
        <dbReference type="EMBL" id="WFD37689.1"/>
    </source>
</evidence>
<dbReference type="SUPFAM" id="SSF52047">
    <property type="entry name" value="RNI-like"/>
    <property type="match status" value="1"/>
</dbReference>
<dbReference type="InterPro" id="IPR001611">
    <property type="entry name" value="Leu-rich_rpt"/>
</dbReference>
<proteinExistence type="predicted"/>
<feature type="region of interest" description="Disordered" evidence="4">
    <location>
        <begin position="341"/>
        <end position="396"/>
    </location>
</feature>
<evidence type="ECO:0000256" key="3">
    <source>
        <dbReference type="ARBA" id="ARBA00022737"/>
    </source>
</evidence>
<evidence type="ECO:0000256" key="4">
    <source>
        <dbReference type="SAM" id="MobiDB-lite"/>
    </source>
</evidence>
<dbReference type="GO" id="GO:0006913">
    <property type="term" value="P:nucleocytoplasmic transport"/>
    <property type="evidence" value="ECO:0007669"/>
    <property type="project" value="TreeGrafter"/>
</dbReference>
<dbReference type="PANTHER" id="PTHR24113">
    <property type="entry name" value="RAN GTPASE-ACTIVATING PROTEIN 1"/>
    <property type="match status" value="1"/>
</dbReference>
<dbReference type="EMBL" id="CP119958">
    <property type="protein sequence ID" value="WFD37689.1"/>
    <property type="molecule type" value="Genomic_DNA"/>
</dbReference>
<feature type="compositionally biased region" description="Acidic residues" evidence="4">
    <location>
        <begin position="342"/>
        <end position="373"/>
    </location>
</feature>
<dbReference type="GO" id="GO:0048471">
    <property type="term" value="C:perinuclear region of cytoplasm"/>
    <property type="evidence" value="ECO:0007669"/>
    <property type="project" value="TreeGrafter"/>
</dbReference>
<keyword evidence="3" id="KW-0677">Repeat</keyword>
<gene>
    <name evidence="5" type="primary">rna1</name>
    <name evidence="5" type="ORF">MJAP1_000636</name>
</gene>
<accession>A0AAF0EYS4</accession>
<dbReference type="Gene3D" id="3.80.10.10">
    <property type="entry name" value="Ribonuclease Inhibitor"/>
    <property type="match status" value="1"/>
</dbReference>
<dbReference type="InterPro" id="IPR032675">
    <property type="entry name" value="LRR_dom_sf"/>
</dbReference>
<dbReference type="GO" id="GO:0005096">
    <property type="term" value="F:GTPase activator activity"/>
    <property type="evidence" value="ECO:0007669"/>
    <property type="project" value="UniProtKB-KW"/>
</dbReference>
<organism evidence="5 6">
    <name type="scientific">Malassezia japonica</name>
    <dbReference type="NCBI Taxonomy" id="223818"/>
    <lineage>
        <taxon>Eukaryota</taxon>
        <taxon>Fungi</taxon>
        <taxon>Dikarya</taxon>
        <taxon>Basidiomycota</taxon>
        <taxon>Ustilaginomycotina</taxon>
        <taxon>Malasseziomycetes</taxon>
        <taxon>Malasseziales</taxon>
        <taxon>Malasseziaceae</taxon>
        <taxon>Malassezia</taxon>
    </lineage>
</organism>
<keyword evidence="6" id="KW-1185">Reference proteome</keyword>
<reference evidence="5" key="1">
    <citation type="submission" date="2023-03" db="EMBL/GenBank/DDBJ databases">
        <title>Mating type loci evolution in Malassezia.</title>
        <authorList>
            <person name="Coelho M.A."/>
        </authorList>
    </citation>
    <scope>NUCLEOTIDE SEQUENCE</scope>
    <source>
        <strain evidence="5">CBS 9431</strain>
    </source>
</reference>
<dbReference type="RefSeq" id="XP_060120586.1">
    <property type="nucleotide sequence ID" value="XM_060264603.1"/>
</dbReference>
<evidence type="ECO:0000313" key="6">
    <source>
        <dbReference type="Proteomes" id="UP001217754"/>
    </source>
</evidence>
<name>A0AAF0EYS4_9BASI</name>
<dbReference type="AlphaFoldDB" id="A0AAF0EYS4"/>
<dbReference type="InterPro" id="IPR027038">
    <property type="entry name" value="RanGap"/>
</dbReference>